<evidence type="ECO:0000256" key="4">
    <source>
        <dbReference type="ARBA" id="ARBA00023239"/>
    </source>
</evidence>
<comment type="cofactor">
    <cofactor evidence="1">
        <name>pyridoxal 5'-phosphate</name>
        <dbReference type="ChEBI" id="CHEBI:597326"/>
    </cofactor>
</comment>
<evidence type="ECO:0000313" key="6">
    <source>
        <dbReference type="EMBL" id="EQD74841.1"/>
    </source>
</evidence>
<name>T1BPT9_9ZZZZ</name>
<dbReference type="InterPro" id="IPR001926">
    <property type="entry name" value="TrpB-like_PALP"/>
</dbReference>
<comment type="similarity">
    <text evidence="2">Belongs to the serine/threonine dehydratase family.</text>
</comment>
<dbReference type="GO" id="GO:0008721">
    <property type="term" value="F:D-serine ammonia-lyase activity"/>
    <property type="evidence" value="ECO:0007669"/>
    <property type="project" value="TreeGrafter"/>
</dbReference>
<keyword evidence="4" id="KW-0456">Lyase</keyword>
<dbReference type="GO" id="GO:0005524">
    <property type="term" value="F:ATP binding"/>
    <property type="evidence" value="ECO:0007669"/>
    <property type="project" value="TreeGrafter"/>
</dbReference>
<feature type="domain" description="Tryptophan synthase beta chain-like PALP" evidence="5">
    <location>
        <begin position="2"/>
        <end position="230"/>
    </location>
</feature>
<dbReference type="InterPro" id="IPR036052">
    <property type="entry name" value="TrpB-like_PALP_sf"/>
</dbReference>
<evidence type="ECO:0000256" key="2">
    <source>
        <dbReference type="ARBA" id="ARBA00010869"/>
    </source>
</evidence>
<dbReference type="AlphaFoldDB" id="T1BPT9"/>
<evidence type="ECO:0000256" key="3">
    <source>
        <dbReference type="ARBA" id="ARBA00022898"/>
    </source>
</evidence>
<dbReference type="Gene3D" id="3.40.50.1100">
    <property type="match status" value="2"/>
</dbReference>
<comment type="caution">
    <text evidence="6">The sequence shown here is derived from an EMBL/GenBank/DDBJ whole genome shotgun (WGS) entry which is preliminary data.</text>
</comment>
<dbReference type="GO" id="GO:0030378">
    <property type="term" value="F:serine racemase activity"/>
    <property type="evidence" value="ECO:0007669"/>
    <property type="project" value="TreeGrafter"/>
</dbReference>
<sequence length="254" mass="26026">MIAVSSGNHGQAVALAASELGLGATVVMPQDASEVKVAAVRAYGANVVNQGVTGENREEVATQLAADHDLRLVHPHDDPLVIAGQATVGTELLDQCQRVGVRPRVVLVPVGGGGLLAGICLALEDRLPGVTVIGVEPALGNDGQQSLAEGRLVSLARPPDTAADGARTLHLGGLCWDVIRSRVSRIVTVTDEEIAHACWWLWSRCKLVVEPTGAMTVAAALRGPGDLGPAGLSSIAEGDPAEVICILSGGNCTP</sequence>
<dbReference type="PANTHER" id="PTHR43050:SF1">
    <property type="entry name" value="SERINE RACEMASE"/>
    <property type="match status" value="1"/>
</dbReference>
<dbReference type="GO" id="GO:0000287">
    <property type="term" value="F:magnesium ion binding"/>
    <property type="evidence" value="ECO:0007669"/>
    <property type="project" value="TreeGrafter"/>
</dbReference>
<dbReference type="EMBL" id="AUZY01001448">
    <property type="protein sequence ID" value="EQD74841.1"/>
    <property type="molecule type" value="Genomic_DNA"/>
</dbReference>
<dbReference type="Pfam" id="PF00291">
    <property type="entry name" value="PALP"/>
    <property type="match status" value="1"/>
</dbReference>
<gene>
    <name evidence="6" type="ORF">B1B_02442</name>
</gene>
<feature type="non-terminal residue" evidence="6">
    <location>
        <position position="254"/>
    </location>
</feature>
<dbReference type="GO" id="GO:0003941">
    <property type="term" value="F:L-serine ammonia-lyase activity"/>
    <property type="evidence" value="ECO:0007669"/>
    <property type="project" value="TreeGrafter"/>
</dbReference>
<reference evidence="6" key="1">
    <citation type="submission" date="2013-08" db="EMBL/GenBank/DDBJ databases">
        <authorList>
            <person name="Mendez C."/>
            <person name="Richter M."/>
            <person name="Ferrer M."/>
            <person name="Sanchez J."/>
        </authorList>
    </citation>
    <scope>NUCLEOTIDE SEQUENCE</scope>
</reference>
<proteinExistence type="inferred from homology"/>
<protein>
    <submittedName>
        <fullName evidence="6">Pyridoxal-5'-phosphate-dependent protein beta subunit</fullName>
    </submittedName>
</protein>
<dbReference type="FunFam" id="3.40.50.1100:FF:000005">
    <property type="entry name" value="Threonine dehydratase catabolic"/>
    <property type="match status" value="1"/>
</dbReference>
<accession>T1BPT9</accession>
<dbReference type="GO" id="GO:0030170">
    <property type="term" value="F:pyridoxal phosphate binding"/>
    <property type="evidence" value="ECO:0007669"/>
    <property type="project" value="TreeGrafter"/>
</dbReference>
<dbReference type="GO" id="GO:0018114">
    <property type="term" value="F:threonine racemase activity"/>
    <property type="evidence" value="ECO:0007669"/>
    <property type="project" value="TreeGrafter"/>
</dbReference>
<dbReference type="SUPFAM" id="SSF53686">
    <property type="entry name" value="Tryptophan synthase beta subunit-like PLP-dependent enzymes"/>
    <property type="match status" value="1"/>
</dbReference>
<reference evidence="6" key="2">
    <citation type="journal article" date="2014" name="ISME J.">
        <title>Microbial stratification in low pH oxic and suboxic macroscopic growths along an acid mine drainage.</title>
        <authorList>
            <person name="Mendez-Garcia C."/>
            <person name="Mesa V."/>
            <person name="Sprenger R.R."/>
            <person name="Richter M."/>
            <person name="Diez M.S."/>
            <person name="Solano J."/>
            <person name="Bargiela R."/>
            <person name="Golyshina O.V."/>
            <person name="Manteca A."/>
            <person name="Ramos J.L."/>
            <person name="Gallego J.R."/>
            <person name="Llorente I."/>
            <person name="Martins Dos Santos V.A."/>
            <person name="Jensen O.N."/>
            <person name="Pelaez A.I."/>
            <person name="Sanchez J."/>
            <person name="Ferrer M."/>
        </authorList>
    </citation>
    <scope>NUCLEOTIDE SEQUENCE</scope>
</reference>
<evidence type="ECO:0000256" key="1">
    <source>
        <dbReference type="ARBA" id="ARBA00001933"/>
    </source>
</evidence>
<evidence type="ECO:0000259" key="5">
    <source>
        <dbReference type="Pfam" id="PF00291"/>
    </source>
</evidence>
<organism evidence="6">
    <name type="scientific">mine drainage metagenome</name>
    <dbReference type="NCBI Taxonomy" id="410659"/>
    <lineage>
        <taxon>unclassified sequences</taxon>
        <taxon>metagenomes</taxon>
        <taxon>ecological metagenomes</taxon>
    </lineage>
</organism>
<keyword evidence="3" id="KW-0663">Pyridoxal phosphate</keyword>
<dbReference type="PANTHER" id="PTHR43050">
    <property type="entry name" value="SERINE / THREONINE RACEMASE FAMILY MEMBER"/>
    <property type="match status" value="1"/>
</dbReference>